<dbReference type="EMBL" id="GFAC01006676">
    <property type="protein sequence ID" value="JAT92512.1"/>
    <property type="molecule type" value="mRNA"/>
</dbReference>
<proteinExistence type="evidence at transcript level"/>
<dbReference type="AlphaFoldDB" id="A0A1E1WZW6"/>
<organism evidence="1">
    <name type="scientific">Amblyomma aureolatum</name>
    <dbReference type="NCBI Taxonomy" id="187763"/>
    <lineage>
        <taxon>Eukaryota</taxon>
        <taxon>Metazoa</taxon>
        <taxon>Ecdysozoa</taxon>
        <taxon>Arthropoda</taxon>
        <taxon>Chelicerata</taxon>
        <taxon>Arachnida</taxon>
        <taxon>Acari</taxon>
        <taxon>Parasitiformes</taxon>
        <taxon>Ixodida</taxon>
        <taxon>Ixodoidea</taxon>
        <taxon>Ixodidae</taxon>
        <taxon>Amblyomminae</taxon>
        <taxon>Amblyomma</taxon>
    </lineage>
</organism>
<evidence type="ECO:0000313" key="1">
    <source>
        <dbReference type="EMBL" id="JAT92512.1"/>
    </source>
</evidence>
<protein>
    <submittedName>
        <fullName evidence="1">Putative tick transposon</fullName>
    </submittedName>
</protein>
<name>A0A1E1WZW6_9ACAR</name>
<feature type="non-terminal residue" evidence="1">
    <location>
        <position position="1"/>
    </location>
</feature>
<accession>A0A1E1WZW6</accession>
<reference evidence="1" key="1">
    <citation type="journal article" date="2017" name="Front. Cell. Infect. Microbiol.">
        <title>The Distinct Transcriptional Response of the Midgut of Amblyomma sculptum and Amblyomma aureolatum Ticks to Rickettsia rickettsii Correlates to Their Differences in Susceptibility to Infection.</title>
        <authorList>
            <person name="Martins L.A."/>
            <person name="Galletti M.F.B.M."/>
            <person name="Ribeiro J.M."/>
            <person name="Fujita A."/>
            <person name="Costa F.B."/>
            <person name="Labruna M.B."/>
            <person name="Daffre S."/>
            <person name="Fogaca A.C."/>
        </authorList>
    </citation>
    <scope>NUCLEOTIDE SEQUENCE</scope>
</reference>
<sequence length="98" mass="11547">LSKFEEQILRQVQTNSLPNPYLMSKWYPDQYDSSCSFCRAVCTLYHTVWECQENPYLGNNPDSKYEDREATLRSHSPLDQKLLVERGRIMVVTNGFCY</sequence>